<organism evidence="1">
    <name type="scientific">bioreactor metagenome</name>
    <dbReference type="NCBI Taxonomy" id="1076179"/>
    <lineage>
        <taxon>unclassified sequences</taxon>
        <taxon>metagenomes</taxon>
        <taxon>ecological metagenomes</taxon>
    </lineage>
</organism>
<dbReference type="AlphaFoldDB" id="A0A644TS79"/>
<dbReference type="EMBL" id="VSSQ01000048">
    <property type="protein sequence ID" value="MPL69740.1"/>
    <property type="molecule type" value="Genomic_DNA"/>
</dbReference>
<comment type="caution">
    <text evidence="1">The sequence shown here is derived from an EMBL/GenBank/DDBJ whole genome shotgun (WGS) entry which is preliminary data.</text>
</comment>
<proteinExistence type="predicted"/>
<evidence type="ECO:0000313" key="1">
    <source>
        <dbReference type="EMBL" id="MPL69740.1"/>
    </source>
</evidence>
<sequence length="240" mass="27703">MKRLLITLFFVLPVTSFAQPPKNGYELIRQMYDANKSNWYQTLCFAQEIFYYSNDSLVNTDIMFEAYSSPGNLILKFTDWDSGNGMLFTGDTLYSFHKGNLISSKFRIHDLVVLGLDINNIPPEITASRAELCGYNLGLIGECRCMGYNAWVVGDTTTNCFWVDKATLLFIKMRRRTGENSREVEFAKYERINGYPVATVINFYNNEGELSMVEKYFNINPDCDLPSSIYNPLEFKQSRW</sequence>
<protein>
    <recommendedName>
        <fullName evidence="2">Outer membrane lipoprotein-sorting protein</fullName>
    </recommendedName>
</protein>
<evidence type="ECO:0008006" key="2">
    <source>
        <dbReference type="Google" id="ProtNLM"/>
    </source>
</evidence>
<name>A0A644TS79_9ZZZZ</name>
<gene>
    <name evidence="1" type="ORF">SDC9_15488</name>
</gene>
<accession>A0A644TS79</accession>
<reference evidence="1" key="1">
    <citation type="submission" date="2019-08" db="EMBL/GenBank/DDBJ databases">
        <authorList>
            <person name="Kucharzyk K."/>
            <person name="Murdoch R.W."/>
            <person name="Higgins S."/>
            <person name="Loffler F."/>
        </authorList>
    </citation>
    <scope>NUCLEOTIDE SEQUENCE</scope>
</reference>